<dbReference type="OrthoDB" id="2021143at2759"/>
<dbReference type="OMA" id="FKIQIFR"/>
<dbReference type="PANTHER" id="PTHR13299">
    <property type="entry name" value="PEROXISOMAL MEMBRANE PROTEIN PEX16"/>
    <property type="match status" value="1"/>
</dbReference>
<gene>
    <name evidence="3" type="ORF">POCTA_138.1.T0030251</name>
</gene>
<dbReference type="Proteomes" id="UP000683925">
    <property type="component" value="Unassembled WGS sequence"/>
</dbReference>
<keyword evidence="4" id="KW-1185">Reference proteome</keyword>
<comment type="caution">
    <text evidence="3">The sequence shown here is derived from an EMBL/GenBank/DDBJ whole genome shotgun (WGS) entry which is preliminary data.</text>
</comment>
<comment type="subcellular location">
    <subcellularLocation>
        <location evidence="2">Peroxisome membrane</location>
    </subcellularLocation>
</comment>
<evidence type="ECO:0000313" key="3">
    <source>
        <dbReference type="EMBL" id="CAD8132077.1"/>
    </source>
</evidence>
<name>A0A8S1RXM8_PAROT</name>
<keyword evidence="2" id="KW-0576">Peroxisome</keyword>
<proteinExistence type="inferred from homology"/>
<dbReference type="GO" id="GO:0005778">
    <property type="term" value="C:peroxisomal membrane"/>
    <property type="evidence" value="ECO:0007669"/>
    <property type="project" value="UniProtKB-SubCell"/>
</dbReference>
<dbReference type="PANTHER" id="PTHR13299:SF0">
    <property type="entry name" value="PEROXISOMAL MEMBRANE PROTEIN PEX16"/>
    <property type="match status" value="1"/>
</dbReference>
<dbReference type="Pfam" id="PF08610">
    <property type="entry name" value="Pex16"/>
    <property type="match status" value="1"/>
</dbReference>
<evidence type="ECO:0000256" key="2">
    <source>
        <dbReference type="RuleBase" id="RU365003"/>
    </source>
</evidence>
<dbReference type="InterPro" id="IPR013919">
    <property type="entry name" value="Pex16"/>
</dbReference>
<keyword evidence="2" id="KW-0962">Peroxisome biogenesis</keyword>
<accession>A0A8S1RXM8</accession>
<protein>
    <recommendedName>
        <fullName evidence="2">Peroxisomal membrane protein PEX16</fullName>
    </recommendedName>
</protein>
<organism evidence="3 4">
    <name type="scientific">Paramecium octaurelia</name>
    <dbReference type="NCBI Taxonomy" id="43137"/>
    <lineage>
        <taxon>Eukaryota</taxon>
        <taxon>Sar</taxon>
        <taxon>Alveolata</taxon>
        <taxon>Ciliophora</taxon>
        <taxon>Intramacronucleata</taxon>
        <taxon>Oligohymenophorea</taxon>
        <taxon>Peniculida</taxon>
        <taxon>Parameciidae</taxon>
        <taxon>Paramecium</taxon>
    </lineage>
</organism>
<evidence type="ECO:0000313" key="4">
    <source>
        <dbReference type="Proteomes" id="UP000683925"/>
    </source>
</evidence>
<dbReference type="EMBL" id="CAJJDP010000001">
    <property type="protein sequence ID" value="CAD8132077.1"/>
    <property type="molecule type" value="Genomic_DNA"/>
</dbReference>
<dbReference type="GO" id="GO:0007031">
    <property type="term" value="P:peroxisome organization"/>
    <property type="evidence" value="ECO:0007669"/>
    <property type="project" value="UniProtKB-KW"/>
</dbReference>
<sequence>MQFLQKSHIPKAIQIIQVIEFLTEYFGKLPQKRIYQNFLILEILKLFLKWRKWHLIDKYGLMISDNNKFKEADHREDSAVNLFQEKWGGLQKDPLIVDIKLAKEQLKKIKEPMLEFNFGQYDIIGDKQVSIIKTLPIPNSLKKRDYDSQLNILRVQIGEILYLLRPLIYCSCILKFGTRSYSPYLISLSIDILRFLIQFKIQIFRKSQKEELSLRAKDALICYVLRDPFYSQILKQKCLNKILGLFVKEENILHRLVIGLLDLRSSKCLLL</sequence>
<comment type="similarity">
    <text evidence="1 2">Belongs to the peroxin-16 family.</text>
</comment>
<dbReference type="AlphaFoldDB" id="A0A8S1RXM8"/>
<reference evidence="3" key="1">
    <citation type="submission" date="2021-01" db="EMBL/GenBank/DDBJ databases">
        <authorList>
            <consortium name="Genoscope - CEA"/>
            <person name="William W."/>
        </authorList>
    </citation>
    <scope>NUCLEOTIDE SEQUENCE</scope>
</reference>
<evidence type="ECO:0000256" key="1">
    <source>
        <dbReference type="ARBA" id="ARBA00009505"/>
    </source>
</evidence>